<dbReference type="Proteomes" id="UP000028924">
    <property type="component" value="Unassembled WGS sequence"/>
</dbReference>
<gene>
    <name evidence="11" type="ORF">APUTEX25_002132</name>
    <name evidence="10" type="ORF">F751_4872</name>
</gene>
<evidence type="ECO:0000256" key="9">
    <source>
        <dbReference type="SAM" id="MobiDB-lite"/>
    </source>
</evidence>
<name>A0A087SKX5_AUXPR</name>
<keyword evidence="6" id="KW-1133">Transmembrane helix</keyword>
<comment type="similarity">
    <text evidence="2 8">Belongs to the glycosyltransferase 92 family.</text>
</comment>
<dbReference type="AlphaFoldDB" id="A0A087SKX5"/>
<reference evidence="11" key="4">
    <citation type="submission" date="2018-11" db="EMBL/GenBank/DDBJ databases">
        <title>Characterization of plant carbon substrate utilization by Auxenochlorella protothecoides.</title>
        <authorList>
            <person name="Vogler B.W."/>
            <person name="Starkenburg S.R."/>
            <person name="Sudasinghe N."/>
            <person name="Schambach J.Y."/>
            <person name="Rollin J.A."/>
            <person name="Pattathil S."/>
            <person name="Barry A.N."/>
        </authorList>
    </citation>
    <scope>NUCLEOTIDE SEQUENCE [LARGE SCALE GENOMIC DNA]</scope>
    <source>
        <strain evidence="11">UTEX 25</strain>
    </source>
</reference>
<evidence type="ECO:0000256" key="7">
    <source>
        <dbReference type="ARBA" id="ARBA00023136"/>
    </source>
</evidence>
<reference evidence="10 12" key="1">
    <citation type="journal article" date="2014" name="BMC Genomics">
        <title>Oil accumulation mechanisms of the oleaginous microalga Chlorella protothecoides revealed through its genome, transcriptomes, and proteomes.</title>
        <authorList>
            <person name="Gao C."/>
            <person name="Wang Y."/>
            <person name="Shen Y."/>
            <person name="Yan D."/>
            <person name="He X."/>
            <person name="Dai J."/>
            <person name="Wu Q."/>
        </authorList>
    </citation>
    <scope>NUCLEOTIDE SEQUENCE [LARGE SCALE GENOMIC DNA]</scope>
    <source>
        <strain evidence="10 12">0710</strain>
    </source>
</reference>
<evidence type="ECO:0000313" key="12">
    <source>
        <dbReference type="Proteomes" id="UP000028924"/>
    </source>
</evidence>
<dbReference type="RefSeq" id="XP_011399275.1">
    <property type="nucleotide sequence ID" value="XM_011400973.1"/>
</dbReference>
<keyword evidence="3 8" id="KW-0328">Glycosyltransferase</keyword>
<keyword evidence="4 8" id="KW-0808">Transferase</keyword>
<dbReference type="GO" id="GO:0016020">
    <property type="term" value="C:membrane"/>
    <property type="evidence" value="ECO:0007669"/>
    <property type="project" value="UniProtKB-SubCell"/>
</dbReference>
<evidence type="ECO:0000256" key="2">
    <source>
        <dbReference type="ARBA" id="ARBA00007647"/>
    </source>
</evidence>
<keyword evidence="5" id="KW-0812">Transmembrane</keyword>
<dbReference type="EMBL" id="QOKY01000177">
    <property type="protein sequence ID" value="RMZ54557.1"/>
    <property type="molecule type" value="Genomic_DNA"/>
</dbReference>
<dbReference type="GO" id="GO:0016757">
    <property type="term" value="F:glycosyltransferase activity"/>
    <property type="evidence" value="ECO:0007669"/>
    <property type="project" value="UniProtKB-UniRule"/>
</dbReference>
<keyword evidence="7" id="KW-0472">Membrane</keyword>
<evidence type="ECO:0000256" key="1">
    <source>
        <dbReference type="ARBA" id="ARBA00004167"/>
    </source>
</evidence>
<dbReference type="KEGG" id="apro:F751_4872"/>
<keyword evidence="12" id="KW-1185">Reference proteome</keyword>
<dbReference type="OrthoDB" id="2526284at2759"/>
<reference evidence="11" key="3">
    <citation type="submission" date="2018-10" db="EMBL/GenBank/DDBJ databases">
        <authorList>
            <person name="Hovde B."/>
            <person name="Zhang X."/>
        </authorList>
    </citation>
    <scope>NUCLEOTIDE SEQUENCE [LARGE SCALE GENOMIC DNA]</scope>
    <source>
        <strain evidence="11">UTEX 25</strain>
    </source>
</reference>
<evidence type="ECO:0000256" key="6">
    <source>
        <dbReference type="ARBA" id="ARBA00022989"/>
    </source>
</evidence>
<evidence type="ECO:0000256" key="3">
    <source>
        <dbReference type="ARBA" id="ARBA00022676"/>
    </source>
</evidence>
<evidence type="ECO:0000313" key="13">
    <source>
        <dbReference type="Proteomes" id="UP000279271"/>
    </source>
</evidence>
<dbReference type="PANTHER" id="PTHR21461:SF69">
    <property type="entry name" value="GLYCOSYLTRANSFERASE FAMILY 92 PROTEIN"/>
    <property type="match status" value="1"/>
</dbReference>
<feature type="region of interest" description="Disordered" evidence="9">
    <location>
        <begin position="447"/>
        <end position="485"/>
    </location>
</feature>
<dbReference type="Pfam" id="PF01697">
    <property type="entry name" value="Glyco_transf_92"/>
    <property type="match status" value="1"/>
</dbReference>
<evidence type="ECO:0000256" key="5">
    <source>
        <dbReference type="ARBA" id="ARBA00022692"/>
    </source>
</evidence>
<dbReference type="EMBL" id="KL662127">
    <property type="protein sequence ID" value="KFM26379.1"/>
    <property type="molecule type" value="Genomic_DNA"/>
</dbReference>
<dbReference type="Proteomes" id="UP000279271">
    <property type="component" value="Unassembled WGS sequence"/>
</dbReference>
<evidence type="ECO:0000313" key="10">
    <source>
        <dbReference type="EMBL" id="KFM26379.1"/>
    </source>
</evidence>
<dbReference type="EC" id="2.4.1.-" evidence="8"/>
<dbReference type="PANTHER" id="PTHR21461">
    <property type="entry name" value="GLYCOSYLTRANSFERASE FAMILY 92 PROTEIN"/>
    <property type="match status" value="1"/>
</dbReference>
<evidence type="ECO:0000256" key="8">
    <source>
        <dbReference type="RuleBase" id="RU366017"/>
    </source>
</evidence>
<dbReference type="GeneID" id="23616263"/>
<proteinExistence type="inferred from homology"/>
<feature type="compositionally biased region" description="Low complexity" evidence="9">
    <location>
        <begin position="447"/>
        <end position="476"/>
    </location>
</feature>
<evidence type="ECO:0000256" key="4">
    <source>
        <dbReference type="ARBA" id="ARBA00022679"/>
    </source>
</evidence>
<dbReference type="STRING" id="3075.A0A087SKX5"/>
<organism evidence="10 12">
    <name type="scientific">Auxenochlorella protothecoides</name>
    <name type="common">Green microalga</name>
    <name type="synonym">Chlorella protothecoides</name>
    <dbReference type="NCBI Taxonomy" id="3075"/>
    <lineage>
        <taxon>Eukaryota</taxon>
        <taxon>Viridiplantae</taxon>
        <taxon>Chlorophyta</taxon>
        <taxon>core chlorophytes</taxon>
        <taxon>Trebouxiophyceae</taxon>
        <taxon>Chlorellales</taxon>
        <taxon>Chlorellaceae</taxon>
        <taxon>Auxenochlorella</taxon>
    </lineage>
</organism>
<dbReference type="InterPro" id="IPR008166">
    <property type="entry name" value="Glyco_transf_92"/>
</dbReference>
<evidence type="ECO:0000313" key="11">
    <source>
        <dbReference type="EMBL" id="RMZ54557.1"/>
    </source>
</evidence>
<reference evidence="13" key="2">
    <citation type="journal article" date="2018" name="Algal Res.">
        <title>Characterization of plant carbon substrate utilization by Auxenochlorella protothecoides.</title>
        <authorList>
            <person name="Vogler B.W."/>
            <person name="Starkenburg S.R."/>
            <person name="Sudasinghe N."/>
            <person name="Schambach J.Y."/>
            <person name="Rollin J.A."/>
            <person name="Pattathil S."/>
            <person name="Barry A.N."/>
        </authorList>
    </citation>
    <scope>NUCLEOTIDE SEQUENCE [LARGE SCALE GENOMIC DNA]</scope>
    <source>
        <strain evidence="13">UTEX 25</strain>
    </source>
</reference>
<dbReference type="GO" id="GO:0005737">
    <property type="term" value="C:cytoplasm"/>
    <property type="evidence" value="ECO:0007669"/>
    <property type="project" value="TreeGrafter"/>
</dbReference>
<accession>A0A087SKX5</accession>
<comment type="subcellular location">
    <subcellularLocation>
        <location evidence="1">Membrane</location>
        <topology evidence="1">Single-pass membrane protein</topology>
    </subcellularLocation>
</comment>
<sequence length="485" mass="49668">MPLHSDPWLAHGHTRADEQRDIVDWARYHEALGVDRIYVVDSGESLRPVLEGAGLVQSGLVRHILASNATELQEDILNTTGRLINAKYKQLLAYSLCLRDFRLQHRWMAFIDADEYLTVREANATLVSILADYEAYGGVGVNWRMYGAGGRLERPRTPAPDAYHSCYPVGEPENVHIKTVANTAYVARAGGAHHAEYRRGYYAVTTDRRRVLGPKSAAPVYDRLVLRHYVSKSLWDYSQKILRGSGMSRVKTMPYFHHVQIRAWQDCRRAAAWPDGGPEQVAPATMLRAFPLDAEGNALSWEAALATSRAAGGARGEEAVRVGTGHIPDVAGTGAGAVAASAETGGAATGGGAMESAGTGGIAAEGTVAGGAVTGGAVVKSAVAGGAAAEGATIGGAAAEGATIGGAAAESALTEGVVADRTTAGEVSTNATSAAGTSAGGATAVPAGPGAAIGSPGTPAGAMVASGMAASSEASAQTGAADPVA</sequence>
<protein>
    <recommendedName>
        <fullName evidence="8">Glycosyltransferase family 92 protein</fullName>
        <ecNumber evidence="8">2.4.1.-</ecNumber>
    </recommendedName>
</protein>